<proteinExistence type="predicted"/>
<sequence>MYDVNTHDVRRFFADVWRQRLTPLQLDKLQQKALRIIEAHPEYHHYLDNIERYLERNWTPEQGETNPFLHLSLHLSIQEQSDIDQPPGIRAIHHELQSRYAGDWVRAEHDMMDALAETIWSAQRNGQGLDVNLYMTRLRQLVGLGQEDHARLNPHEVAKLETGH</sequence>
<evidence type="ECO:0000313" key="1">
    <source>
        <dbReference type="EMBL" id="OAM15569.1"/>
    </source>
</evidence>
<reference evidence="2" key="1">
    <citation type="submission" date="2016-05" db="EMBL/GenBank/DDBJ databases">
        <title>Draft genome of Corynebacterium afermentans subsp. afermentans LCDC 88199T.</title>
        <authorList>
            <person name="Bernier A.-M."/>
            <person name="Bernard K."/>
        </authorList>
    </citation>
    <scope>NUCLEOTIDE SEQUENCE [LARGE SCALE GENOMIC DNA]</scope>
    <source>
        <strain evidence="2">NML01-0328</strain>
    </source>
</reference>
<dbReference type="Pfam" id="PF08897">
    <property type="entry name" value="DUF1841"/>
    <property type="match status" value="1"/>
</dbReference>
<name>A0A1A9RBA2_EIKCO</name>
<evidence type="ECO:0000313" key="2">
    <source>
        <dbReference type="Proteomes" id="UP000078003"/>
    </source>
</evidence>
<dbReference type="EMBL" id="LXSF01000012">
    <property type="protein sequence ID" value="OAM15569.1"/>
    <property type="molecule type" value="Genomic_DNA"/>
</dbReference>
<dbReference type="RefSeq" id="WP_064104806.1">
    <property type="nucleotide sequence ID" value="NZ_LXSF01000012.1"/>
</dbReference>
<protein>
    <recommendedName>
        <fullName evidence="3">DUF1841 family protein</fullName>
    </recommendedName>
</protein>
<evidence type="ECO:0008006" key="3">
    <source>
        <dbReference type="Google" id="ProtNLM"/>
    </source>
</evidence>
<comment type="caution">
    <text evidence="1">The sequence shown here is derived from an EMBL/GenBank/DDBJ whole genome shotgun (WGS) entry which is preliminary data.</text>
</comment>
<dbReference type="Proteomes" id="UP000078003">
    <property type="component" value="Unassembled WGS sequence"/>
</dbReference>
<accession>A0A1A9RBA2</accession>
<organism evidence="1 2">
    <name type="scientific">Eikenella corrodens</name>
    <dbReference type="NCBI Taxonomy" id="539"/>
    <lineage>
        <taxon>Bacteria</taxon>
        <taxon>Pseudomonadati</taxon>
        <taxon>Pseudomonadota</taxon>
        <taxon>Betaproteobacteria</taxon>
        <taxon>Neisseriales</taxon>
        <taxon>Neisseriaceae</taxon>
        <taxon>Eikenella</taxon>
    </lineage>
</organism>
<dbReference type="AlphaFoldDB" id="A0A1A9RBA2"/>
<dbReference type="InterPro" id="IPR014993">
    <property type="entry name" value="DUF1841"/>
</dbReference>
<gene>
    <name evidence="1" type="ORF">A7P85_10390</name>
</gene>